<dbReference type="STRING" id="929558.SMGD1_1392"/>
<dbReference type="RefSeq" id="WP_008335714.1">
    <property type="nucleotide sequence ID" value="NZ_AFRZ01000001.1"/>
</dbReference>
<dbReference type="OrthoDB" id="9767938at2"/>
<dbReference type="Proteomes" id="UP000006431">
    <property type="component" value="Unassembled WGS sequence"/>
</dbReference>
<dbReference type="HOGENOM" id="CLU_005533_3_0_7"/>
<dbReference type="EMBL" id="AFRZ01000001">
    <property type="protein sequence ID" value="EHP29916.1"/>
    <property type="molecule type" value="Genomic_DNA"/>
</dbReference>
<feature type="domain" description="BVU-1015-like N-terminal dimerisation-like" evidence="5">
    <location>
        <begin position="15"/>
        <end position="82"/>
    </location>
</feature>
<dbReference type="PATRIC" id="fig|929558.5.peg.1383"/>
<dbReference type="Pfam" id="PF00891">
    <property type="entry name" value="Methyltransf_2"/>
    <property type="match status" value="1"/>
</dbReference>
<dbReference type="PANTHER" id="PTHR43712">
    <property type="entry name" value="PUTATIVE (AFU_ORTHOLOGUE AFUA_4G14580)-RELATED"/>
    <property type="match status" value="1"/>
</dbReference>
<dbReference type="SUPFAM" id="SSF46785">
    <property type="entry name" value="Winged helix' DNA-binding domain"/>
    <property type="match status" value="1"/>
</dbReference>
<dbReference type="PANTHER" id="PTHR43712:SF2">
    <property type="entry name" value="O-METHYLTRANSFERASE CICE"/>
    <property type="match status" value="1"/>
</dbReference>
<evidence type="ECO:0000256" key="1">
    <source>
        <dbReference type="ARBA" id="ARBA00022603"/>
    </source>
</evidence>
<protein>
    <submittedName>
        <fullName evidence="6">SAM-dependent methyltransferase, type 12 family</fullName>
    </submittedName>
</protein>
<evidence type="ECO:0000256" key="3">
    <source>
        <dbReference type="ARBA" id="ARBA00022691"/>
    </source>
</evidence>
<evidence type="ECO:0000256" key="2">
    <source>
        <dbReference type="ARBA" id="ARBA00022679"/>
    </source>
</evidence>
<keyword evidence="2 6" id="KW-0808">Transferase</keyword>
<dbReference type="Pfam" id="PF21212">
    <property type="entry name" value="Dimerisation2-like_dom"/>
    <property type="match status" value="1"/>
</dbReference>
<dbReference type="InterPro" id="IPR036388">
    <property type="entry name" value="WH-like_DNA-bd_sf"/>
</dbReference>
<dbReference type="GO" id="GO:0032259">
    <property type="term" value="P:methylation"/>
    <property type="evidence" value="ECO:0007669"/>
    <property type="project" value="UniProtKB-KW"/>
</dbReference>
<dbReference type="SUPFAM" id="SSF53335">
    <property type="entry name" value="S-adenosyl-L-methionine-dependent methyltransferases"/>
    <property type="match status" value="1"/>
</dbReference>
<keyword evidence="1 6" id="KW-0489">Methyltransferase</keyword>
<feature type="domain" description="O-methyltransferase C-terminal" evidence="4">
    <location>
        <begin position="172"/>
        <end position="331"/>
    </location>
</feature>
<comment type="caution">
    <text evidence="6">The sequence shown here is derived from an EMBL/GenBank/DDBJ whole genome shotgun (WGS) entry which is preliminary data.</text>
</comment>
<dbReference type="InterPro" id="IPR001077">
    <property type="entry name" value="COMT_C"/>
</dbReference>
<accession>H1FSI8</accession>
<dbReference type="eggNOG" id="COG2890">
    <property type="taxonomic scope" value="Bacteria"/>
</dbReference>
<dbReference type="PROSITE" id="PS51683">
    <property type="entry name" value="SAM_OMT_II"/>
    <property type="match status" value="1"/>
</dbReference>
<keyword evidence="3" id="KW-0949">S-adenosyl-L-methionine</keyword>
<dbReference type="InterPro" id="IPR036390">
    <property type="entry name" value="WH_DNA-bd_sf"/>
</dbReference>
<evidence type="ECO:0000259" key="4">
    <source>
        <dbReference type="Pfam" id="PF00891"/>
    </source>
</evidence>
<keyword evidence="7" id="KW-1185">Reference proteome</keyword>
<dbReference type="Gene3D" id="3.40.50.150">
    <property type="entry name" value="Vaccinia Virus protein VP39"/>
    <property type="match status" value="1"/>
</dbReference>
<dbReference type="InterPro" id="IPR029063">
    <property type="entry name" value="SAM-dependent_MTases_sf"/>
</dbReference>
<sequence length="354" mass="39571">MFESDDISGEKALLEAQKIAFGPVVFQTARLLRDWGVFELLQNNRKGFSVETISNKLGLTLYAAQILCESGFSMGALKLENDIYTLTKIGYFLLNDEMTRVNMDFNHDVNYQGLFFLDEALKTQKPSGLHETFSKEETIYPILSELPPKAKQSWFAFDHFYSDAAFVKLVDIMSQKGIKKLLEPGGNTGKWSIALTKVSPDTTVTILDHQGQIDVAIQNADANGVGERVDGIAIDLLDHSIPFPNGFDGVWMSQFLDCFAPQDIIALLKRSKEALNKDGRVYIVEPFWDRQSHEIGSYCLINTSPYFTALANGTSKMYRASEMKKFANEAGLEVEEEINGLGFGHTLMICKVKG</sequence>
<gene>
    <name evidence="6" type="ORF">SMGD1_1392</name>
</gene>
<dbReference type="AlphaFoldDB" id="B6BHC2"/>
<reference evidence="6 7" key="1">
    <citation type="journal article" date="2012" name="Proc. Natl. Acad. Sci. U.S.A.">
        <title>Genome and physiology of a model Epsilonproteobacterium responsible for sulfide detoxification in marine oxygen depletion zones.</title>
        <authorList>
            <person name="Grote J."/>
            <person name="Schott T."/>
            <person name="Bruckner C.G."/>
            <person name="Glockner F.O."/>
            <person name="Jost G."/>
            <person name="Teeling H."/>
            <person name="Labrenz M."/>
            <person name="Jurgens K."/>
        </authorList>
    </citation>
    <scope>NUCLEOTIDE SEQUENCE [LARGE SCALE GENOMIC DNA]</scope>
    <source>
        <strain evidence="6 7">GD1</strain>
    </source>
</reference>
<dbReference type="GO" id="GO:0008171">
    <property type="term" value="F:O-methyltransferase activity"/>
    <property type="evidence" value="ECO:0007669"/>
    <property type="project" value="InterPro"/>
</dbReference>
<name>B6BHC2_SULGG</name>
<evidence type="ECO:0000313" key="6">
    <source>
        <dbReference type="EMBL" id="EHP29916.1"/>
    </source>
</evidence>
<dbReference type="Gene3D" id="1.20.58.1390">
    <property type="match status" value="1"/>
</dbReference>
<accession>B6BHC2</accession>
<organism evidence="6 7">
    <name type="scientific">Sulfurimonas gotlandica (strain DSM 19862 / JCM 16533 / GD1)</name>
    <dbReference type="NCBI Taxonomy" id="929558"/>
    <lineage>
        <taxon>Bacteria</taxon>
        <taxon>Pseudomonadati</taxon>
        <taxon>Campylobacterota</taxon>
        <taxon>Epsilonproteobacteria</taxon>
        <taxon>Campylobacterales</taxon>
        <taxon>Sulfurimonadaceae</taxon>
        <taxon>Sulfurimonas</taxon>
    </lineage>
</organism>
<dbReference type="InterPro" id="IPR016461">
    <property type="entry name" value="COMT-like"/>
</dbReference>
<dbReference type="Gene3D" id="1.10.10.10">
    <property type="entry name" value="Winged helix-like DNA-binding domain superfamily/Winged helix DNA-binding domain"/>
    <property type="match status" value="1"/>
</dbReference>
<evidence type="ECO:0000259" key="5">
    <source>
        <dbReference type="Pfam" id="PF21212"/>
    </source>
</evidence>
<evidence type="ECO:0000313" key="7">
    <source>
        <dbReference type="Proteomes" id="UP000006431"/>
    </source>
</evidence>
<dbReference type="InterPro" id="IPR049480">
    <property type="entry name" value="BVU_1015-like_N"/>
</dbReference>
<proteinExistence type="predicted"/>